<accession>A0ACA9REH9</accession>
<name>A0ACA9REH9_9GLOM</name>
<reference evidence="1" key="1">
    <citation type="submission" date="2021-06" db="EMBL/GenBank/DDBJ databases">
        <authorList>
            <person name="Kallberg Y."/>
            <person name="Tangrot J."/>
            <person name="Rosling A."/>
        </authorList>
    </citation>
    <scope>NUCLEOTIDE SEQUENCE</scope>
    <source>
        <strain evidence="1">MA461A</strain>
    </source>
</reference>
<organism evidence="1 2">
    <name type="scientific">Racocetra persica</name>
    <dbReference type="NCBI Taxonomy" id="160502"/>
    <lineage>
        <taxon>Eukaryota</taxon>
        <taxon>Fungi</taxon>
        <taxon>Fungi incertae sedis</taxon>
        <taxon>Mucoromycota</taxon>
        <taxon>Glomeromycotina</taxon>
        <taxon>Glomeromycetes</taxon>
        <taxon>Diversisporales</taxon>
        <taxon>Gigasporaceae</taxon>
        <taxon>Racocetra</taxon>
    </lineage>
</organism>
<keyword evidence="2" id="KW-1185">Reference proteome</keyword>
<gene>
    <name evidence="1" type="ORF">RPERSI_LOCUS18793</name>
</gene>
<evidence type="ECO:0000313" key="2">
    <source>
        <dbReference type="Proteomes" id="UP000789920"/>
    </source>
</evidence>
<sequence length="159" mass="18317">LFDDLLKFHLAPHVNPSHPILRSPKRNQQIQSIYINHIHAAWIMSQIDGVESSKFYNGNNPKLLPYDLKLLIRGSHGYMNKSIVSRVLNPSKAIRNTHGPSFGDGDLWVKVTAHFTNNATLPSFCRQKSYGKKIADFEQFYVEDYEIFQIIKKTTVIYL</sequence>
<evidence type="ECO:0000313" key="1">
    <source>
        <dbReference type="EMBL" id="CAG8788913.1"/>
    </source>
</evidence>
<dbReference type="Proteomes" id="UP000789920">
    <property type="component" value="Unassembled WGS sequence"/>
</dbReference>
<dbReference type="EMBL" id="CAJVQC010050355">
    <property type="protein sequence ID" value="CAG8788913.1"/>
    <property type="molecule type" value="Genomic_DNA"/>
</dbReference>
<protein>
    <submittedName>
        <fullName evidence="1">1739_t:CDS:1</fullName>
    </submittedName>
</protein>
<feature type="non-terminal residue" evidence="1">
    <location>
        <position position="1"/>
    </location>
</feature>
<comment type="caution">
    <text evidence="1">The sequence shown here is derived from an EMBL/GenBank/DDBJ whole genome shotgun (WGS) entry which is preliminary data.</text>
</comment>
<proteinExistence type="predicted"/>